<protein>
    <submittedName>
        <fullName evidence="2">Lytic transglycosylase domain-containing protein</fullName>
    </submittedName>
</protein>
<evidence type="ECO:0000259" key="1">
    <source>
        <dbReference type="Pfam" id="PF01464"/>
    </source>
</evidence>
<dbReference type="Gene3D" id="1.10.530.10">
    <property type="match status" value="1"/>
</dbReference>
<accession>A0A7C8KT82</accession>
<evidence type="ECO:0000313" key="3">
    <source>
        <dbReference type="Proteomes" id="UP000480246"/>
    </source>
</evidence>
<dbReference type="PANTHER" id="PTHR37423">
    <property type="entry name" value="SOLUBLE LYTIC MUREIN TRANSGLYCOSYLASE-RELATED"/>
    <property type="match status" value="1"/>
</dbReference>
<dbReference type="AlphaFoldDB" id="A0A7C8KT82"/>
<reference evidence="2 3" key="1">
    <citation type="submission" date="2019-10" db="EMBL/GenBank/DDBJ databases">
        <title>Gracilibacillus sp. nov. isolated from rice seeds.</title>
        <authorList>
            <person name="He S."/>
        </authorList>
    </citation>
    <scope>NUCLEOTIDE SEQUENCE [LARGE SCALE GENOMIC DNA]</scope>
    <source>
        <strain evidence="2 3">TD8</strain>
    </source>
</reference>
<keyword evidence="3" id="KW-1185">Reference proteome</keyword>
<dbReference type="PANTHER" id="PTHR37423:SF2">
    <property type="entry name" value="MEMBRANE-BOUND LYTIC MUREIN TRANSGLYCOSYLASE C"/>
    <property type="match status" value="1"/>
</dbReference>
<gene>
    <name evidence="2" type="ORF">F9U64_05990</name>
</gene>
<name>A0A7C8KT82_9BACI</name>
<dbReference type="CDD" id="cd00254">
    <property type="entry name" value="LT-like"/>
    <property type="match status" value="1"/>
</dbReference>
<comment type="caution">
    <text evidence="2">The sequence shown here is derived from an EMBL/GenBank/DDBJ whole genome shotgun (WGS) entry which is preliminary data.</text>
</comment>
<organism evidence="2 3">
    <name type="scientific">Gracilibacillus oryzae</name>
    <dbReference type="NCBI Taxonomy" id="1672701"/>
    <lineage>
        <taxon>Bacteria</taxon>
        <taxon>Bacillati</taxon>
        <taxon>Bacillota</taxon>
        <taxon>Bacilli</taxon>
        <taxon>Bacillales</taxon>
        <taxon>Bacillaceae</taxon>
        <taxon>Gracilibacillus</taxon>
    </lineage>
</organism>
<evidence type="ECO:0000313" key="2">
    <source>
        <dbReference type="EMBL" id="KAB8138208.1"/>
    </source>
</evidence>
<dbReference type="Pfam" id="PF01464">
    <property type="entry name" value="SLT"/>
    <property type="match status" value="1"/>
</dbReference>
<dbReference type="Proteomes" id="UP000480246">
    <property type="component" value="Unassembled WGS sequence"/>
</dbReference>
<proteinExistence type="predicted"/>
<dbReference type="InterPro" id="IPR023346">
    <property type="entry name" value="Lysozyme-like_dom_sf"/>
</dbReference>
<feature type="domain" description="Transglycosylase SLT" evidence="1">
    <location>
        <begin position="77"/>
        <end position="185"/>
    </location>
</feature>
<dbReference type="SUPFAM" id="SSF53955">
    <property type="entry name" value="Lysozyme-like"/>
    <property type="match status" value="1"/>
</dbReference>
<sequence length="195" mass="20740">MSNFSNTQPSSTSAGFGSIFQQLMMNMAESGAGNYSSNQAIPASYFLQSTIPHSANNITYTLPADTAVAKDASITEIIKEAAQRFNVDEKLIDAVIQTESGYNQQAVSHAGAQGLMQLMPGTAAGLGVTNSFDPKENVFGGTKYLAQMLDKYNGNKTLALAAYNAGPGNVDKYNGIPPFQETQNYVKKVLGSYLA</sequence>
<dbReference type="InterPro" id="IPR008258">
    <property type="entry name" value="Transglycosylase_SLT_dom_1"/>
</dbReference>
<dbReference type="EMBL" id="WEID01000026">
    <property type="protein sequence ID" value="KAB8138208.1"/>
    <property type="molecule type" value="Genomic_DNA"/>
</dbReference>
<dbReference type="OrthoDB" id="9815002at2"/>